<reference evidence="1 2" key="1">
    <citation type="submission" date="2024-09" db="EMBL/GenBank/DDBJ databases">
        <authorList>
            <person name="Sun Q."/>
            <person name="Mori K."/>
        </authorList>
    </citation>
    <scope>NUCLEOTIDE SEQUENCE [LARGE SCALE GENOMIC DNA]</scope>
    <source>
        <strain evidence="1 2">TBRC 1851</strain>
    </source>
</reference>
<evidence type="ECO:0000313" key="2">
    <source>
        <dbReference type="Proteomes" id="UP001589870"/>
    </source>
</evidence>
<keyword evidence="2" id="KW-1185">Reference proteome</keyword>
<dbReference type="EMBL" id="JBHMQT010000072">
    <property type="protein sequence ID" value="MFC0866316.1"/>
    <property type="molecule type" value="Genomic_DNA"/>
</dbReference>
<evidence type="ECO:0000313" key="1">
    <source>
        <dbReference type="EMBL" id="MFC0866316.1"/>
    </source>
</evidence>
<organism evidence="1 2">
    <name type="scientific">Sphaerimonospora cavernae</name>
    <dbReference type="NCBI Taxonomy" id="1740611"/>
    <lineage>
        <taxon>Bacteria</taxon>
        <taxon>Bacillati</taxon>
        <taxon>Actinomycetota</taxon>
        <taxon>Actinomycetes</taxon>
        <taxon>Streptosporangiales</taxon>
        <taxon>Streptosporangiaceae</taxon>
        <taxon>Sphaerimonospora</taxon>
    </lineage>
</organism>
<protein>
    <submittedName>
        <fullName evidence="1">Uncharacterized protein</fullName>
    </submittedName>
</protein>
<dbReference type="Proteomes" id="UP001589870">
    <property type="component" value="Unassembled WGS sequence"/>
</dbReference>
<accession>A0ABV6UDP3</accession>
<name>A0ABV6UDP3_9ACTN</name>
<comment type="caution">
    <text evidence="1">The sequence shown here is derived from an EMBL/GenBank/DDBJ whole genome shotgun (WGS) entry which is preliminary data.</text>
</comment>
<gene>
    <name evidence="1" type="ORF">ACFHYQ_28890</name>
</gene>
<sequence>MKRFRLLRRRPCHMCGGHGSIAYGQTRDTCGVCGGSGYIN</sequence>
<dbReference type="SUPFAM" id="SSF57938">
    <property type="entry name" value="DnaJ/Hsp40 cysteine-rich domain"/>
    <property type="match status" value="1"/>
</dbReference>
<dbReference type="RefSeq" id="WP_394304309.1">
    <property type="nucleotide sequence ID" value="NZ_JBHMQT010000072.1"/>
</dbReference>
<proteinExistence type="predicted"/>
<dbReference type="Gene3D" id="6.20.20.10">
    <property type="match status" value="1"/>
</dbReference>
<dbReference type="InterPro" id="IPR036410">
    <property type="entry name" value="HSP_DnaJ_Cys-rich_dom_sf"/>
</dbReference>